<dbReference type="Pfam" id="PF00005">
    <property type="entry name" value="ABC_tran"/>
    <property type="match status" value="1"/>
</dbReference>
<dbReference type="Gene3D" id="3.40.50.300">
    <property type="entry name" value="P-loop containing nucleotide triphosphate hydrolases"/>
    <property type="match status" value="1"/>
</dbReference>
<dbReference type="GO" id="GO:0016887">
    <property type="term" value="F:ATP hydrolysis activity"/>
    <property type="evidence" value="ECO:0007669"/>
    <property type="project" value="InterPro"/>
</dbReference>
<sequence>MMKAENVSVRIGRKQILRDVDFLAEPGQVTAIIGPNGSGKSTLLGALSGDIPYTGRITLNGLDIAALQPWELAEMRGVLPQSSAVALPSPRWKSYGWACPVAWPTATTRCRRARWRMSILRGSSRARTRTCPAASSNACSLRAF</sequence>
<organism evidence="5 6">
    <name type="scientific">Ruegeria intermedia</name>
    <dbReference type="NCBI Taxonomy" id="996115"/>
    <lineage>
        <taxon>Bacteria</taxon>
        <taxon>Pseudomonadati</taxon>
        <taxon>Pseudomonadota</taxon>
        <taxon>Alphaproteobacteria</taxon>
        <taxon>Rhodobacterales</taxon>
        <taxon>Roseobacteraceae</taxon>
        <taxon>Ruegeria</taxon>
    </lineage>
</organism>
<dbReference type="Proteomes" id="UP000325134">
    <property type="component" value="Unassembled WGS sequence"/>
</dbReference>
<keyword evidence="1" id="KW-0813">Transport</keyword>
<evidence type="ECO:0000256" key="3">
    <source>
        <dbReference type="ARBA" id="ARBA00037066"/>
    </source>
</evidence>
<reference evidence="5 6" key="1">
    <citation type="submission" date="2016-11" db="EMBL/GenBank/DDBJ databases">
        <authorList>
            <person name="Varghese N."/>
            <person name="Submissions S."/>
        </authorList>
    </citation>
    <scope>NUCLEOTIDE SEQUENCE [LARGE SCALE GENOMIC DNA]</scope>
    <source>
        <strain evidence="5 6">DSM 29341</strain>
    </source>
</reference>
<dbReference type="AlphaFoldDB" id="A0A1M5B4P3"/>
<dbReference type="GO" id="GO:0005524">
    <property type="term" value="F:ATP binding"/>
    <property type="evidence" value="ECO:0007669"/>
    <property type="project" value="InterPro"/>
</dbReference>
<evidence type="ECO:0000256" key="1">
    <source>
        <dbReference type="ARBA" id="ARBA00022448"/>
    </source>
</evidence>
<protein>
    <submittedName>
        <fullName evidence="5">ABC transporter</fullName>
    </submittedName>
</protein>
<keyword evidence="6" id="KW-1185">Reference proteome</keyword>
<dbReference type="InterPro" id="IPR003439">
    <property type="entry name" value="ABC_transporter-like_ATP-bd"/>
</dbReference>
<gene>
    <name evidence="5" type="ORF">SAMN05444279_13220</name>
</gene>
<keyword evidence="2" id="KW-1278">Translocase</keyword>
<dbReference type="PANTHER" id="PTHR42794">
    <property type="entry name" value="HEMIN IMPORT ATP-BINDING PROTEIN HMUV"/>
    <property type="match status" value="1"/>
</dbReference>
<dbReference type="SUPFAM" id="SSF52540">
    <property type="entry name" value="P-loop containing nucleoside triphosphate hydrolases"/>
    <property type="match status" value="1"/>
</dbReference>
<feature type="domain" description="ABC transporter" evidence="4">
    <location>
        <begin position="17"/>
        <end position="83"/>
    </location>
</feature>
<dbReference type="PANTHER" id="PTHR42794:SF1">
    <property type="entry name" value="HEMIN IMPORT ATP-BINDING PROTEIN HMUV"/>
    <property type="match status" value="1"/>
</dbReference>
<evidence type="ECO:0000256" key="2">
    <source>
        <dbReference type="ARBA" id="ARBA00022967"/>
    </source>
</evidence>
<dbReference type="EMBL" id="FQVK01000032">
    <property type="protein sequence ID" value="SHF37410.1"/>
    <property type="molecule type" value="Genomic_DNA"/>
</dbReference>
<proteinExistence type="predicted"/>
<accession>A0A1M5B4P3</accession>
<name>A0A1M5B4P3_9RHOB</name>
<dbReference type="RefSeq" id="WP_316635956.1">
    <property type="nucleotide sequence ID" value="NZ_FQVK01000032.1"/>
</dbReference>
<evidence type="ECO:0000313" key="5">
    <source>
        <dbReference type="EMBL" id="SHF37410.1"/>
    </source>
</evidence>
<evidence type="ECO:0000313" key="6">
    <source>
        <dbReference type="Proteomes" id="UP000325134"/>
    </source>
</evidence>
<comment type="function">
    <text evidence="3">Part of the ABC transporter complex HmuTUV involved in hemin import. Responsible for energy coupling to the transport system.</text>
</comment>
<evidence type="ECO:0000259" key="4">
    <source>
        <dbReference type="Pfam" id="PF00005"/>
    </source>
</evidence>
<dbReference type="InterPro" id="IPR027417">
    <property type="entry name" value="P-loop_NTPase"/>
</dbReference>